<keyword evidence="2" id="KW-0472">Membrane</keyword>
<sequence>MEKKQGVIIALLAVCVFFSVIIAAMYLTSDRTAPVITVDESKVRPYSAEQGEEVLKSYAKAVDAKDGDVSSSIVIENIYIMPDMTRAKVIFAARDHNNNVSKYSYMIAYEASQEEIEAKEQLTQAETTTAAETEKTETDSTKNASKTTEAEKTTAESEAETTAGGPKIVLSATEATVEAGNSFNVMKYISSITDDKDTEDTLSRRIIVNGTYSTSKSGTYTLDVYCTDSDLNESNHVAFTLNVK</sequence>
<keyword evidence="4" id="KW-1185">Reference proteome</keyword>
<dbReference type="InterPro" id="IPR013783">
    <property type="entry name" value="Ig-like_fold"/>
</dbReference>
<dbReference type="Gene3D" id="2.60.40.10">
    <property type="entry name" value="Immunoglobulins"/>
    <property type="match status" value="1"/>
</dbReference>
<evidence type="ECO:0000313" key="3">
    <source>
        <dbReference type="EMBL" id="MEQ2553572.1"/>
    </source>
</evidence>
<gene>
    <name evidence="3" type="ORF">WMO37_00885</name>
</gene>
<keyword evidence="2" id="KW-1133">Transmembrane helix</keyword>
<proteinExistence type="predicted"/>
<feature type="compositionally biased region" description="Low complexity" evidence="1">
    <location>
        <begin position="121"/>
        <end position="131"/>
    </location>
</feature>
<name>A0ABV1H1K2_9FIRM</name>
<evidence type="ECO:0000256" key="2">
    <source>
        <dbReference type="SAM" id="Phobius"/>
    </source>
</evidence>
<dbReference type="Proteomes" id="UP001546774">
    <property type="component" value="Unassembled WGS sequence"/>
</dbReference>
<feature type="region of interest" description="Disordered" evidence="1">
    <location>
        <begin position="118"/>
        <end position="167"/>
    </location>
</feature>
<reference evidence="3" key="1">
    <citation type="submission" date="2024-03" db="EMBL/GenBank/DDBJ databases">
        <title>Human intestinal bacterial collection.</title>
        <authorList>
            <person name="Pauvert C."/>
            <person name="Hitch T.C.A."/>
            <person name="Clavel T."/>
        </authorList>
    </citation>
    <scope>NUCLEOTIDE SEQUENCE [LARGE SCALE GENOMIC DNA]</scope>
    <source>
        <strain evidence="3">CLA-AA-H89B</strain>
    </source>
</reference>
<evidence type="ECO:0000313" key="4">
    <source>
        <dbReference type="Proteomes" id="UP001546774"/>
    </source>
</evidence>
<keyword evidence="2" id="KW-0812">Transmembrane</keyword>
<protein>
    <recommendedName>
        <fullName evidence="5">Pesticidal crystal protein Cry22Aa Ig-like domain-containing protein</fullName>
    </recommendedName>
</protein>
<evidence type="ECO:0000256" key="1">
    <source>
        <dbReference type="SAM" id="MobiDB-lite"/>
    </source>
</evidence>
<organism evidence="3 4">
    <name type="scientific">Lachnospira intestinalis</name>
    <dbReference type="NCBI Taxonomy" id="3133158"/>
    <lineage>
        <taxon>Bacteria</taxon>
        <taxon>Bacillati</taxon>
        <taxon>Bacillota</taxon>
        <taxon>Clostridia</taxon>
        <taxon>Lachnospirales</taxon>
        <taxon>Lachnospiraceae</taxon>
        <taxon>Lachnospira</taxon>
    </lineage>
</organism>
<evidence type="ECO:0008006" key="5">
    <source>
        <dbReference type="Google" id="ProtNLM"/>
    </source>
</evidence>
<accession>A0ABV1H1K2</accession>
<feature type="transmembrane region" description="Helical" evidence="2">
    <location>
        <begin position="7"/>
        <end position="27"/>
    </location>
</feature>
<comment type="caution">
    <text evidence="3">The sequence shown here is derived from an EMBL/GenBank/DDBJ whole genome shotgun (WGS) entry which is preliminary data.</text>
</comment>
<dbReference type="EMBL" id="JBBMFS010000001">
    <property type="protein sequence ID" value="MEQ2553572.1"/>
    <property type="molecule type" value="Genomic_DNA"/>
</dbReference>